<proteinExistence type="predicted"/>
<organism evidence="7 8">
    <name type="scientific">Aliarcobacter cryaerophilus</name>
    <dbReference type="NCBI Taxonomy" id="28198"/>
    <lineage>
        <taxon>Bacteria</taxon>
        <taxon>Pseudomonadati</taxon>
        <taxon>Campylobacterota</taxon>
        <taxon>Epsilonproteobacteria</taxon>
        <taxon>Campylobacterales</taxon>
        <taxon>Arcobacteraceae</taxon>
        <taxon>Aliarcobacter</taxon>
    </lineage>
</organism>
<dbReference type="GO" id="GO:0016020">
    <property type="term" value="C:membrane"/>
    <property type="evidence" value="ECO:0007669"/>
    <property type="project" value="UniProtKB-SubCell"/>
</dbReference>
<dbReference type="PANTHER" id="PTHR37422:SF17">
    <property type="entry name" value="O-ANTIGEN LIGASE"/>
    <property type="match status" value="1"/>
</dbReference>
<dbReference type="PANTHER" id="PTHR37422">
    <property type="entry name" value="TEICHURONIC ACID BIOSYNTHESIS PROTEIN TUAE"/>
    <property type="match status" value="1"/>
</dbReference>
<evidence type="ECO:0000256" key="1">
    <source>
        <dbReference type="ARBA" id="ARBA00004141"/>
    </source>
</evidence>
<dbReference type="EMBL" id="NXGD01000006">
    <property type="protein sequence ID" value="PRN00365.1"/>
    <property type="molecule type" value="Genomic_DNA"/>
</dbReference>
<evidence type="ECO:0000313" key="7">
    <source>
        <dbReference type="EMBL" id="PRN00365.1"/>
    </source>
</evidence>
<reference evidence="7 8" key="1">
    <citation type="submission" date="2017-09" db="EMBL/GenBank/DDBJ databases">
        <title>Reassesment of A. cryaerophilus.</title>
        <authorList>
            <person name="Perez-Cataluna A."/>
            <person name="Collado L."/>
            <person name="Salgado O."/>
            <person name="Lefinanco V."/>
            <person name="Figueras M.J."/>
        </authorList>
    </citation>
    <scope>NUCLEOTIDE SEQUENCE [LARGE SCALE GENOMIC DNA]</scope>
    <source>
        <strain evidence="7 8">LMG 10229</strain>
    </source>
</reference>
<sequence length="414" mass="48870">MNNYFKNINISRTFYNNYINYFIILYAFCLPISRAGVSLSIVIIFLFWILEADFKRKYFEIKNNYFILAIFIFILYSFISVLWSSDKIFALEYVKKYYHFLIIPIIFTSLKKEYIDKVFSTFLLGMLISEITSYGIFFELWIKEGVSPNDPSPFMDHSNYSTYLSFTVFILIHKIIHTDDLKWKLAYSIFFLFSTSNLFLNGGRTGQFSFLITLCIIGFLNFKNKLKAVVLFISLGTTIFVSAYNISPVFKDRFDYFLHDVDFMINNKDFSNSFSIRVALWMTGLEASKHNLIFGLGIGDEKINTYEMREKYKIPDIFSSSNTKNYIDFHNMYVQYTVQLGIVGLIIILLIFYLLFKLDIRDKVYRNLLIIFLILYFCHSMLGNSFHINQSMVLFALFSSIFITIYKYEKVKSI</sequence>
<evidence type="ECO:0000256" key="5">
    <source>
        <dbReference type="SAM" id="Phobius"/>
    </source>
</evidence>
<evidence type="ECO:0000256" key="4">
    <source>
        <dbReference type="ARBA" id="ARBA00023136"/>
    </source>
</evidence>
<evidence type="ECO:0000313" key="8">
    <source>
        <dbReference type="Proteomes" id="UP000238811"/>
    </source>
</evidence>
<feature type="transmembrane region" description="Helical" evidence="5">
    <location>
        <begin position="333"/>
        <end position="356"/>
    </location>
</feature>
<dbReference type="AlphaFoldDB" id="A0A2S9TNH2"/>
<dbReference type="Pfam" id="PF04932">
    <property type="entry name" value="Wzy_C"/>
    <property type="match status" value="1"/>
</dbReference>
<evidence type="ECO:0000256" key="3">
    <source>
        <dbReference type="ARBA" id="ARBA00022989"/>
    </source>
</evidence>
<gene>
    <name evidence="7" type="ORF">CJ668_05770</name>
</gene>
<name>A0A2S9TNH2_9BACT</name>
<feature type="domain" description="O-antigen ligase-related" evidence="6">
    <location>
        <begin position="190"/>
        <end position="349"/>
    </location>
</feature>
<accession>A0A2S9TNH2</accession>
<feature type="transmembrane region" description="Helical" evidence="5">
    <location>
        <begin position="229"/>
        <end position="247"/>
    </location>
</feature>
<keyword evidence="3 5" id="KW-1133">Transmembrane helix</keyword>
<dbReference type="InterPro" id="IPR007016">
    <property type="entry name" value="O-antigen_ligase-rel_domated"/>
</dbReference>
<evidence type="ECO:0000256" key="2">
    <source>
        <dbReference type="ARBA" id="ARBA00022692"/>
    </source>
</evidence>
<keyword evidence="4 5" id="KW-0472">Membrane</keyword>
<protein>
    <recommendedName>
        <fullName evidence="6">O-antigen ligase-related domain-containing protein</fullName>
    </recommendedName>
</protein>
<dbReference type="Proteomes" id="UP000238811">
    <property type="component" value="Unassembled WGS sequence"/>
</dbReference>
<evidence type="ECO:0000259" key="6">
    <source>
        <dbReference type="Pfam" id="PF04932"/>
    </source>
</evidence>
<feature type="transmembrane region" description="Helical" evidence="5">
    <location>
        <begin position="368"/>
        <end position="386"/>
    </location>
</feature>
<comment type="caution">
    <text evidence="7">The sequence shown here is derived from an EMBL/GenBank/DDBJ whole genome shotgun (WGS) entry which is preliminary data.</text>
</comment>
<feature type="transmembrane region" description="Helical" evidence="5">
    <location>
        <begin position="206"/>
        <end position="222"/>
    </location>
</feature>
<feature type="transmembrane region" description="Helical" evidence="5">
    <location>
        <begin position="183"/>
        <end position="200"/>
    </location>
</feature>
<keyword evidence="2 5" id="KW-0812">Transmembrane</keyword>
<feature type="transmembrane region" description="Helical" evidence="5">
    <location>
        <begin position="160"/>
        <end position="176"/>
    </location>
</feature>
<comment type="subcellular location">
    <subcellularLocation>
        <location evidence="1">Membrane</location>
        <topology evidence="1">Multi-pass membrane protein</topology>
    </subcellularLocation>
</comment>
<feature type="transmembrane region" description="Helical" evidence="5">
    <location>
        <begin position="392"/>
        <end position="408"/>
    </location>
</feature>
<feature type="transmembrane region" description="Helical" evidence="5">
    <location>
        <begin position="65"/>
        <end position="85"/>
    </location>
</feature>
<dbReference type="InterPro" id="IPR051533">
    <property type="entry name" value="WaaL-like"/>
</dbReference>
<feature type="transmembrane region" description="Helical" evidence="5">
    <location>
        <begin position="122"/>
        <end position="140"/>
    </location>
</feature>
<feature type="transmembrane region" description="Helical" evidence="5">
    <location>
        <begin position="20"/>
        <end position="50"/>
    </location>
</feature>